<feature type="domain" description="Outer membrane protein beta-barrel" evidence="3">
    <location>
        <begin position="439"/>
        <end position="897"/>
    </location>
</feature>
<dbReference type="SUPFAM" id="SSF49464">
    <property type="entry name" value="Carboxypeptidase regulatory domain-like"/>
    <property type="match status" value="1"/>
</dbReference>
<evidence type="ECO:0000313" key="5">
    <source>
        <dbReference type="Proteomes" id="UP000266118"/>
    </source>
</evidence>
<proteinExistence type="predicted"/>
<evidence type="ECO:0000313" key="4">
    <source>
        <dbReference type="EMBL" id="AYD46822.1"/>
    </source>
</evidence>
<dbReference type="KEGG" id="ark:D6B99_03850"/>
<dbReference type="Gene3D" id="2.170.130.10">
    <property type="entry name" value="TonB-dependent receptor, plug domain"/>
    <property type="match status" value="1"/>
</dbReference>
<dbReference type="InterPro" id="IPR008969">
    <property type="entry name" value="CarboxyPept-like_regulatory"/>
</dbReference>
<dbReference type="AlphaFoldDB" id="A0A386HMB6"/>
<keyword evidence="4" id="KW-0675">Receptor</keyword>
<feature type="signal peptide" evidence="2">
    <location>
        <begin position="1"/>
        <end position="19"/>
    </location>
</feature>
<feature type="compositionally biased region" description="Basic and acidic residues" evidence="1">
    <location>
        <begin position="906"/>
        <end position="918"/>
    </location>
</feature>
<dbReference type="Pfam" id="PF14905">
    <property type="entry name" value="OMP_b-brl_3"/>
    <property type="match status" value="1"/>
</dbReference>
<evidence type="ECO:0000259" key="3">
    <source>
        <dbReference type="Pfam" id="PF14905"/>
    </source>
</evidence>
<dbReference type="InterPro" id="IPR037066">
    <property type="entry name" value="Plug_dom_sf"/>
</dbReference>
<feature type="region of interest" description="Disordered" evidence="1">
    <location>
        <begin position="388"/>
        <end position="409"/>
    </location>
</feature>
<keyword evidence="5" id="KW-1185">Reference proteome</keyword>
<evidence type="ECO:0000256" key="1">
    <source>
        <dbReference type="SAM" id="MobiDB-lite"/>
    </source>
</evidence>
<keyword evidence="2" id="KW-0732">Signal</keyword>
<accession>A0A386HMB6</accession>
<dbReference type="Pfam" id="PF13620">
    <property type="entry name" value="CarboxypepD_reg"/>
    <property type="match status" value="1"/>
</dbReference>
<dbReference type="Gene3D" id="2.60.40.1120">
    <property type="entry name" value="Carboxypeptidase-like, regulatory domain"/>
    <property type="match status" value="1"/>
</dbReference>
<dbReference type="InterPro" id="IPR041700">
    <property type="entry name" value="OMP_b-brl_3"/>
</dbReference>
<organism evidence="4 5">
    <name type="scientific">Arachidicoccus soli</name>
    <dbReference type="NCBI Taxonomy" id="2341117"/>
    <lineage>
        <taxon>Bacteria</taxon>
        <taxon>Pseudomonadati</taxon>
        <taxon>Bacteroidota</taxon>
        <taxon>Chitinophagia</taxon>
        <taxon>Chitinophagales</taxon>
        <taxon>Chitinophagaceae</taxon>
        <taxon>Arachidicoccus</taxon>
    </lineage>
</organism>
<evidence type="ECO:0000256" key="2">
    <source>
        <dbReference type="SAM" id="SignalP"/>
    </source>
</evidence>
<sequence length="941" mass="103678">MRQFLSICLMIFSISVASAQSNVSSGSLTGVIVDTISHNVDKASISLVNARDTSIVKNTLSDSVGNFKFSNLPFDTYILRISFQGYEILNKYVAVTKTKPVVELGDITLQQSINELGTVTVTAVIPITLNGDTTSYSADAFGTKPNATVEDLLKKLPGVQVDQNGVVTAQGETVSRVFVDGKRFFGSDPKLATQNLPKDVVDKIQVFDGKSDQSEFSGFDDGTTIKTINIVTKPAMRHGWFGKTSAGIGNENTSLKDPLYSVTPRVMRFNGNMKLGLFGQLNNINVQNFTRSDQNNRNGLTKTAAANLFFGDTWGKKVTTDFSGRYGFNSTNVNLLQNTIRQNFYSNPALDNNNLSNDSSKTLTQNQSVDLNFLTKFDSSNQLRVRPTLSFNKSNSNNQSTTEIDSLSNGTSIPKTLTNSISSNNNISRNAGFGATYMHAFAKKGRTITLDLQYSNSYSNSNGNYFSHVNYLDLNSDSTINQKNVNSSNNNSLSTSLTYTEPIGVHQQLELSYNNSFSNNTADRRTYDFDSLTNGYTNLNNTLTNYFVNKYLSNRGTLGYMYNDGTVNFNVSGGVQFGRMESNNLSKNYGTITNNYVNLYPTASFTYNISKTKKLLFRYQGRTNQPSVSQLQPITDSSNLLNITSGNPNLKQEFNNHFQFRYNNVDRTGSGKSFFAFVDASFVHNNIQNAVIHLSNGGQSSMPVNLNGNYTLRGYLDFGLPLTSPKSNFDFSTNISNSRISSLIDSEKNFTYTTSFAEGIRWSTSVSKSFDINASVTPSYNISKYSITSSINSSNTNYYSQSSSFEGTFYTNSGWQLASDFNYTFYRGKAPGQNISIPLWNASITKQIFKNKAGEISLSVHDILNENKGVNFQRSLNYSSQTTTNILKRYALLTFTYNLKQFGKKGDRNGNRSWDRGGQHGGFGGGHGGFGGGHGGGRGGF</sequence>
<dbReference type="SUPFAM" id="SSF56935">
    <property type="entry name" value="Porins"/>
    <property type="match status" value="1"/>
</dbReference>
<dbReference type="Proteomes" id="UP000266118">
    <property type="component" value="Chromosome"/>
</dbReference>
<reference evidence="4 5" key="1">
    <citation type="submission" date="2018-09" db="EMBL/GenBank/DDBJ databases">
        <title>Arachidicoccus sp. nov., a bacterium isolated from soil.</title>
        <authorList>
            <person name="Weon H.-Y."/>
            <person name="Kwon S.-W."/>
            <person name="Lee S.A."/>
        </authorList>
    </citation>
    <scope>NUCLEOTIDE SEQUENCE [LARGE SCALE GENOMIC DNA]</scope>
    <source>
        <strain evidence="4 5">KIS59-12</strain>
    </source>
</reference>
<feature type="region of interest" description="Disordered" evidence="1">
    <location>
        <begin position="906"/>
        <end position="941"/>
    </location>
</feature>
<dbReference type="EMBL" id="CP032489">
    <property type="protein sequence ID" value="AYD46822.1"/>
    <property type="molecule type" value="Genomic_DNA"/>
</dbReference>
<gene>
    <name evidence="4" type="ORF">D6B99_03850</name>
</gene>
<name>A0A386HMB6_9BACT</name>
<feature type="chain" id="PRO_5017294867" evidence="2">
    <location>
        <begin position="20"/>
        <end position="941"/>
    </location>
</feature>
<dbReference type="OrthoDB" id="606930at2"/>
<feature type="compositionally biased region" description="Gly residues" evidence="1">
    <location>
        <begin position="919"/>
        <end position="941"/>
    </location>
</feature>
<protein>
    <submittedName>
        <fullName evidence="4">TonB-dependent receptor</fullName>
    </submittedName>
</protein>